<comment type="caution">
    <text evidence="1">The sequence shown here is derived from an EMBL/GenBank/DDBJ whole genome shotgun (WGS) entry which is preliminary data.</text>
</comment>
<reference evidence="1" key="2">
    <citation type="submission" date="2019-07" db="EMBL/GenBank/DDBJ databases">
        <authorList>
            <person name="Yang Y."/>
            <person name="Bocs S."/>
            <person name="Baudouin L."/>
        </authorList>
    </citation>
    <scope>NUCLEOTIDE SEQUENCE</scope>
    <source>
        <tissue evidence="1">Spear leaf of Hainan Tall coconut</tissue>
    </source>
</reference>
<accession>A0A8K0I0M7</accession>
<dbReference type="AlphaFoldDB" id="A0A8K0I0M7"/>
<proteinExistence type="predicted"/>
<name>A0A8K0I0M7_COCNU</name>
<dbReference type="EMBL" id="CM017873">
    <property type="protein sequence ID" value="KAG1331763.1"/>
    <property type="molecule type" value="Genomic_DNA"/>
</dbReference>
<dbReference type="Proteomes" id="UP000797356">
    <property type="component" value="Chromosome 2"/>
</dbReference>
<sequence>MVADEGGEEMESNGVAAIGTYRRTIEPTLARMAFLKSSTMKTRNFIGPKASAFDSTHQSVTLTWAFAEGKRTHHRTKRKDAKRVVWRWTVALASW</sequence>
<reference evidence="1" key="1">
    <citation type="journal article" date="2017" name="Gigascience">
        <title>The genome draft of coconut (Cocos nucifera).</title>
        <authorList>
            <person name="Xiao Y."/>
            <person name="Xu P."/>
            <person name="Fan H."/>
            <person name="Baudouin L."/>
            <person name="Xia W."/>
            <person name="Bocs S."/>
            <person name="Xu J."/>
            <person name="Li Q."/>
            <person name="Guo A."/>
            <person name="Zhou L."/>
            <person name="Li J."/>
            <person name="Wu Y."/>
            <person name="Ma Z."/>
            <person name="Armero A."/>
            <person name="Issali A.E."/>
            <person name="Liu N."/>
            <person name="Peng M."/>
            <person name="Yang Y."/>
        </authorList>
    </citation>
    <scope>NUCLEOTIDE SEQUENCE</scope>
    <source>
        <tissue evidence="1">Spear leaf of Hainan Tall coconut</tissue>
    </source>
</reference>
<keyword evidence="2" id="KW-1185">Reference proteome</keyword>
<gene>
    <name evidence="1" type="ORF">COCNU_02G017310</name>
</gene>
<protein>
    <submittedName>
        <fullName evidence="1">Uncharacterized protein</fullName>
    </submittedName>
</protein>
<organism evidence="1 2">
    <name type="scientific">Cocos nucifera</name>
    <name type="common">Coconut palm</name>
    <dbReference type="NCBI Taxonomy" id="13894"/>
    <lineage>
        <taxon>Eukaryota</taxon>
        <taxon>Viridiplantae</taxon>
        <taxon>Streptophyta</taxon>
        <taxon>Embryophyta</taxon>
        <taxon>Tracheophyta</taxon>
        <taxon>Spermatophyta</taxon>
        <taxon>Magnoliopsida</taxon>
        <taxon>Liliopsida</taxon>
        <taxon>Arecaceae</taxon>
        <taxon>Arecoideae</taxon>
        <taxon>Cocoseae</taxon>
        <taxon>Attaleinae</taxon>
        <taxon>Cocos</taxon>
    </lineage>
</organism>
<evidence type="ECO:0000313" key="1">
    <source>
        <dbReference type="EMBL" id="KAG1331763.1"/>
    </source>
</evidence>
<evidence type="ECO:0000313" key="2">
    <source>
        <dbReference type="Proteomes" id="UP000797356"/>
    </source>
</evidence>